<protein>
    <submittedName>
        <fullName evidence="1">Uncharacterized protein</fullName>
    </submittedName>
</protein>
<reference evidence="1" key="1">
    <citation type="journal article" date="2021" name="Genome Biol. Evol.">
        <title>The assembled and annotated genome of the fairy-ring fungus Marasmius oreades.</title>
        <authorList>
            <person name="Hiltunen M."/>
            <person name="Ament-Velasquez S.L."/>
            <person name="Johannesson H."/>
        </authorList>
    </citation>
    <scope>NUCLEOTIDE SEQUENCE</scope>
    <source>
        <strain evidence="1">03SP1</strain>
    </source>
</reference>
<dbReference type="KEGG" id="more:E1B28_000725"/>
<comment type="caution">
    <text evidence="1">The sequence shown here is derived from an EMBL/GenBank/DDBJ whole genome shotgun (WGS) entry which is preliminary data.</text>
</comment>
<dbReference type="AlphaFoldDB" id="A0A9P7V205"/>
<name>A0A9P7V205_9AGAR</name>
<keyword evidence="2" id="KW-1185">Reference proteome</keyword>
<dbReference type="GeneID" id="66069801"/>
<dbReference type="EMBL" id="CM032181">
    <property type="protein sequence ID" value="KAG7098821.1"/>
    <property type="molecule type" value="Genomic_DNA"/>
</dbReference>
<gene>
    <name evidence="1" type="ORF">E1B28_000725</name>
</gene>
<accession>A0A9P7V205</accession>
<dbReference type="RefSeq" id="XP_043015291.1">
    <property type="nucleotide sequence ID" value="XM_043146588.1"/>
</dbReference>
<proteinExistence type="predicted"/>
<sequence>MQAYFLPRLFAKPGRTLIPPGEPQTVSGLVNNANVSSLLLAYEILELLLDEPPTLSALREATLIALTTLSLLAQDIRMSLTELDAGDAPLHPVLVNASLSEPIQPIIFAPCHPLNGL</sequence>
<organism evidence="1 2">
    <name type="scientific">Marasmius oreades</name>
    <name type="common">fairy-ring Marasmius</name>
    <dbReference type="NCBI Taxonomy" id="181124"/>
    <lineage>
        <taxon>Eukaryota</taxon>
        <taxon>Fungi</taxon>
        <taxon>Dikarya</taxon>
        <taxon>Basidiomycota</taxon>
        <taxon>Agaricomycotina</taxon>
        <taxon>Agaricomycetes</taxon>
        <taxon>Agaricomycetidae</taxon>
        <taxon>Agaricales</taxon>
        <taxon>Marasmiineae</taxon>
        <taxon>Marasmiaceae</taxon>
        <taxon>Marasmius</taxon>
    </lineage>
</organism>
<evidence type="ECO:0000313" key="1">
    <source>
        <dbReference type="EMBL" id="KAG7098821.1"/>
    </source>
</evidence>
<evidence type="ECO:0000313" key="2">
    <source>
        <dbReference type="Proteomes" id="UP001049176"/>
    </source>
</evidence>
<dbReference type="Proteomes" id="UP001049176">
    <property type="component" value="Chromosome 1"/>
</dbReference>